<comment type="caution">
    <text evidence="3">The sequence shown here is derived from an EMBL/GenBank/DDBJ whole genome shotgun (WGS) entry which is preliminary data.</text>
</comment>
<dbReference type="AlphaFoldDB" id="A0A919UL28"/>
<dbReference type="EMBL" id="BOOA01000030">
    <property type="protein sequence ID" value="GIH25594.1"/>
    <property type="molecule type" value="Genomic_DNA"/>
</dbReference>
<keyword evidence="1" id="KW-0472">Membrane</keyword>
<feature type="domain" description="CBU-0592-like" evidence="2">
    <location>
        <begin position="1"/>
        <end position="71"/>
    </location>
</feature>
<evidence type="ECO:0000256" key="1">
    <source>
        <dbReference type="SAM" id="Phobius"/>
    </source>
</evidence>
<keyword evidence="1" id="KW-0812">Transmembrane</keyword>
<organism evidence="3 4">
    <name type="scientific">Acrocarpospora phusangensis</name>
    <dbReference type="NCBI Taxonomy" id="1070424"/>
    <lineage>
        <taxon>Bacteria</taxon>
        <taxon>Bacillati</taxon>
        <taxon>Actinomycetota</taxon>
        <taxon>Actinomycetes</taxon>
        <taxon>Streptosporangiales</taxon>
        <taxon>Streptosporangiaceae</taxon>
        <taxon>Acrocarpospora</taxon>
    </lineage>
</organism>
<proteinExistence type="predicted"/>
<dbReference type="NCBIfam" id="NF047864">
    <property type="entry name" value="CBU_0592_membra"/>
    <property type="match status" value="1"/>
</dbReference>
<gene>
    <name evidence="3" type="ORF">Aph01nite_39040</name>
</gene>
<reference evidence="3" key="1">
    <citation type="submission" date="2021-01" db="EMBL/GenBank/DDBJ databases">
        <title>Whole genome shotgun sequence of Acrocarpospora phusangensis NBRC 108782.</title>
        <authorList>
            <person name="Komaki H."/>
            <person name="Tamura T."/>
        </authorList>
    </citation>
    <scope>NUCLEOTIDE SEQUENCE</scope>
    <source>
        <strain evidence="3">NBRC 108782</strain>
    </source>
</reference>
<dbReference type="Proteomes" id="UP000640052">
    <property type="component" value="Unassembled WGS sequence"/>
</dbReference>
<dbReference type="RefSeq" id="WP_239161811.1">
    <property type="nucleotide sequence ID" value="NZ_BOOA01000030.1"/>
</dbReference>
<dbReference type="Pfam" id="PF26604">
    <property type="entry name" value="CBU_0592"/>
    <property type="match status" value="1"/>
</dbReference>
<keyword evidence="4" id="KW-1185">Reference proteome</keyword>
<sequence length="80" mass="7953">MIGAVALLIGYGLVTTSRLSGDGVAYQAINLGGALTLAINSGYHGAWPSVILNVVWTGIGALAIGKFIAKRAGGRAAKGA</sequence>
<evidence type="ECO:0000313" key="3">
    <source>
        <dbReference type="EMBL" id="GIH25594.1"/>
    </source>
</evidence>
<dbReference type="InterPro" id="IPR058058">
    <property type="entry name" value="CBU_0592-like"/>
</dbReference>
<accession>A0A919UL28</accession>
<protein>
    <recommendedName>
        <fullName evidence="2">CBU-0592-like domain-containing protein</fullName>
    </recommendedName>
</protein>
<evidence type="ECO:0000313" key="4">
    <source>
        <dbReference type="Proteomes" id="UP000640052"/>
    </source>
</evidence>
<evidence type="ECO:0000259" key="2">
    <source>
        <dbReference type="Pfam" id="PF26604"/>
    </source>
</evidence>
<feature type="transmembrane region" description="Helical" evidence="1">
    <location>
        <begin position="45"/>
        <end position="69"/>
    </location>
</feature>
<name>A0A919UL28_9ACTN</name>
<keyword evidence="1" id="KW-1133">Transmembrane helix</keyword>